<dbReference type="GO" id="GO:0005524">
    <property type="term" value="F:ATP binding"/>
    <property type="evidence" value="ECO:0007669"/>
    <property type="project" value="InterPro"/>
</dbReference>
<reference evidence="5" key="2">
    <citation type="journal article" date="2007" name="PLoS Biol.">
        <title>Survey sequencing and comparative analysis of the elephant shark (Callorhinchus milii) genome.</title>
        <authorList>
            <person name="Venkatesh B."/>
            <person name="Kirkness E.F."/>
            <person name="Loh Y.H."/>
            <person name="Halpern A.L."/>
            <person name="Lee A.P."/>
            <person name="Johnson J."/>
            <person name="Dandona N."/>
            <person name="Viswanathan L.D."/>
            <person name="Tay A."/>
            <person name="Venter J.C."/>
            <person name="Strausberg R.L."/>
            <person name="Brenner S."/>
        </authorList>
    </citation>
    <scope>NUCLEOTIDE SEQUENCE [LARGE SCALE GENOMIC DNA]</scope>
</reference>
<protein>
    <submittedName>
        <fullName evidence="4">Unconventional myosin-X-like</fullName>
    </submittedName>
</protein>
<dbReference type="InterPro" id="IPR001609">
    <property type="entry name" value="Myosin_head_motor_dom-like"/>
</dbReference>
<dbReference type="GO" id="GO:0016459">
    <property type="term" value="C:myosin complex"/>
    <property type="evidence" value="ECO:0007669"/>
    <property type="project" value="UniProtKB-KW"/>
</dbReference>
<dbReference type="SUPFAM" id="SSF52540">
    <property type="entry name" value="P-loop containing nucleoside triphosphate hydrolases"/>
    <property type="match status" value="1"/>
</dbReference>
<evidence type="ECO:0000313" key="5">
    <source>
        <dbReference type="Proteomes" id="UP000314986"/>
    </source>
</evidence>
<dbReference type="InParanoid" id="A0A4W3GSA6"/>
<comment type="caution">
    <text evidence="1">Lacks conserved residue(s) required for the propagation of feature annotation.</text>
</comment>
<name>A0A4W3GSA6_CALMI</name>
<evidence type="ECO:0000256" key="2">
    <source>
        <dbReference type="SAM" id="MobiDB-lite"/>
    </source>
</evidence>
<feature type="domain" description="Myosin motor" evidence="3">
    <location>
        <begin position="1"/>
        <end position="102"/>
    </location>
</feature>
<sequence length="102" mass="11451">MELGEEEVWDVLRLLSGVLHLGNMEFMTAGGAQITSKSVLNKVSDLLGLDSFQLAEVLTQRSFILRGEEISSPLTVDQVRERETDRQTSSAPRGERQRMKCQ</sequence>
<evidence type="ECO:0000259" key="3">
    <source>
        <dbReference type="PROSITE" id="PS51456"/>
    </source>
</evidence>
<reference evidence="5" key="3">
    <citation type="journal article" date="2014" name="Nature">
        <title>Elephant shark genome provides unique insights into gnathostome evolution.</title>
        <authorList>
            <consortium name="International Elephant Shark Genome Sequencing Consortium"/>
            <person name="Venkatesh B."/>
            <person name="Lee A.P."/>
            <person name="Ravi V."/>
            <person name="Maurya A.K."/>
            <person name="Lian M.M."/>
            <person name="Swann J.B."/>
            <person name="Ohta Y."/>
            <person name="Flajnik M.F."/>
            <person name="Sutoh Y."/>
            <person name="Kasahara M."/>
            <person name="Hoon S."/>
            <person name="Gangu V."/>
            <person name="Roy S.W."/>
            <person name="Irimia M."/>
            <person name="Korzh V."/>
            <person name="Kondrychyn I."/>
            <person name="Lim Z.W."/>
            <person name="Tay B.H."/>
            <person name="Tohari S."/>
            <person name="Kong K.W."/>
            <person name="Ho S."/>
            <person name="Lorente-Galdos B."/>
            <person name="Quilez J."/>
            <person name="Marques-Bonet T."/>
            <person name="Raney B.J."/>
            <person name="Ingham P.W."/>
            <person name="Tay A."/>
            <person name="Hillier L.W."/>
            <person name="Minx P."/>
            <person name="Boehm T."/>
            <person name="Wilson R.K."/>
            <person name="Brenner S."/>
            <person name="Warren W.C."/>
        </authorList>
    </citation>
    <scope>NUCLEOTIDE SEQUENCE [LARGE SCALE GENOMIC DNA]</scope>
</reference>
<dbReference type="PROSITE" id="PS51456">
    <property type="entry name" value="MYOSIN_MOTOR"/>
    <property type="match status" value="1"/>
</dbReference>
<dbReference type="AlphaFoldDB" id="A0A4W3GSA6"/>
<keyword evidence="5" id="KW-1185">Reference proteome</keyword>
<reference evidence="5" key="1">
    <citation type="journal article" date="2006" name="Science">
        <title>Ancient noncoding elements conserved in the human genome.</title>
        <authorList>
            <person name="Venkatesh B."/>
            <person name="Kirkness E.F."/>
            <person name="Loh Y.H."/>
            <person name="Halpern A.L."/>
            <person name="Lee A.P."/>
            <person name="Johnson J."/>
            <person name="Dandona N."/>
            <person name="Viswanathan L.D."/>
            <person name="Tay A."/>
            <person name="Venter J.C."/>
            <person name="Strausberg R.L."/>
            <person name="Brenner S."/>
        </authorList>
    </citation>
    <scope>NUCLEOTIDE SEQUENCE [LARGE SCALE GENOMIC DNA]</scope>
</reference>
<accession>A0A4W3GSA6</accession>
<proteinExistence type="inferred from homology"/>
<dbReference type="InterPro" id="IPR051724">
    <property type="entry name" value="Actin_motor_Myosin"/>
</dbReference>
<dbReference type="Pfam" id="PF00063">
    <property type="entry name" value="Myosin_head"/>
    <property type="match status" value="1"/>
</dbReference>
<dbReference type="PANTHER" id="PTHR46049">
    <property type="entry name" value="AGAP003327-PA"/>
    <property type="match status" value="1"/>
</dbReference>
<keyword evidence="1" id="KW-0505">Motor protein</keyword>
<organism evidence="4 5">
    <name type="scientific">Callorhinchus milii</name>
    <name type="common">Ghost shark</name>
    <dbReference type="NCBI Taxonomy" id="7868"/>
    <lineage>
        <taxon>Eukaryota</taxon>
        <taxon>Metazoa</taxon>
        <taxon>Chordata</taxon>
        <taxon>Craniata</taxon>
        <taxon>Vertebrata</taxon>
        <taxon>Chondrichthyes</taxon>
        <taxon>Holocephali</taxon>
        <taxon>Chimaeriformes</taxon>
        <taxon>Callorhinchidae</taxon>
        <taxon>Callorhinchus</taxon>
    </lineage>
</organism>
<dbReference type="PANTHER" id="PTHR46049:SF3">
    <property type="entry name" value="MYOSIN VIIA"/>
    <property type="match status" value="1"/>
</dbReference>
<keyword evidence="1" id="KW-0009">Actin-binding</keyword>
<comment type="similarity">
    <text evidence="1">Belongs to the TRAFAC class myosin-kinesin ATPase superfamily. Myosin family.</text>
</comment>
<dbReference type="GO" id="GO:0003774">
    <property type="term" value="F:cytoskeletal motor activity"/>
    <property type="evidence" value="ECO:0007669"/>
    <property type="project" value="InterPro"/>
</dbReference>
<dbReference type="STRING" id="7868.ENSCMIP00000005922"/>
<dbReference type="Gene3D" id="1.20.120.720">
    <property type="entry name" value="Myosin VI head, motor domain, U50 subdomain"/>
    <property type="match status" value="1"/>
</dbReference>
<feature type="region of interest" description="Disordered" evidence="2">
    <location>
        <begin position="75"/>
        <end position="102"/>
    </location>
</feature>
<dbReference type="GO" id="GO:0003779">
    <property type="term" value="F:actin binding"/>
    <property type="evidence" value="ECO:0007669"/>
    <property type="project" value="UniProtKB-KW"/>
</dbReference>
<reference evidence="4" key="5">
    <citation type="submission" date="2025-09" db="UniProtKB">
        <authorList>
            <consortium name="Ensembl"/>
        </authorList>
    </citation>
    <scope>IDENTIFICATION</scope>
</reference>
<keyword evidence="1" id="KW-0518">Myosin</keyword>
<evidence type="ECO:0000256" key="1">
    <source>
        <dbReference type="PROSITE-ProRule" id="PRU00782"/>
    </source>
</evidence>
<dbReference type="GeneTree" id="ENSGT00940000155469"/>
<dbReference type="Proteomes" id="UP000314986">
    <property type="component" value="Unassembled WGS sequence"/>
</dbReference>
<reference evidence="4" key="4">
    <citation type="submission" date="2025-08" db="UniProtKB">
        <authorList>
            <consortium name="Ensembl"/>
        </authorList>
    </citation>
    <scope>IDENTIFICATION</scope>
</reference>
<dbReference type="InterPro" id="IPR027417">
    <property type="entry name" value="P-loop_NTPase"/>
</dbReference>
<feature type="compositionally biased region" description="Basic and acidic residues" evidence="2">
    <location>
        <begin position="93"/>
        <end position="102"/>
    </location>
</feature>
<evidence type="ECO:0000313" key="4">
    <source>
        <dbReference type="Ensembl" id="ENSCMIP00000005922.1"/>
    </source>
</evidence>
<dbReference type="Ensembl" id="ENSCMIT00000006119.1">
    <property type="protein sequence ID" value="ENSCMIP00000005922.1"/>
    <property type="gene ID" value="ENSCMIG00000003406.1"/>
</dbReference>